<gene>
    <name evidence="1" type="ORF">QAD02_018692</name>
</gene>
<dbReference type="EMBL" id="CM056741">
    <property type="protein sequence ID" value="KAJ8682900.1"/>
    <property type="molecule type" value="Genomic_DNA"/>
</dbReference>
<name>A0ACC2PH36_9HYME</name>
<reference evidence="1" key="1">
    <citation type="submission" date="2023-04" db="EMBL/GenBank/DDBJ databases">
        <title>A chromosome-level genome assembly of the parasitoid wasp Eretmocerus hayati.</title>
        <authorList>
            <person name="Zhong Y."/>
            <person name="Liu S."/>
            <person name="Liu Y."/>
        </authorList>
    </citation>
    <scope>NUCLEOTIDE SEQUENCE</scope>
    <source>
        <strain evidence="1">ZJU_SS_LIU_2023</strain>
    </source>
</reference>
<evidence type="ECO:0000313" key="2">
    <source>
        <dbReference type="Proteomes" id="UP001239111"/>
    </source>
</evidence>
<comment type="caution">
    <text evidence="1">The sequence shown here is derived from an EMBL/GenBank/DDBJ whole genome shotgun (WGS) entry which is preliminary data.</text>
</comment>
<organism evidence="1 2">
    <name type="scientific">Eretmocerus hayati</name>
    <dbReference type="NCBI Taxonomy" id="131215"/>
    <lineage>
        <taxon>Eukaryota</taxon>
        <taxon>Metazoa</taxon>
        <taxon>Ecdysozoa</taxon>
        <taxon>Arthropoda</taxon>
        <taxon>Hexapoda</taxon>
        <taxon>Insecta</taxon>
        <taxon>Pterygota</taxon>
        <taxon>Neoptera</taxon>
        <taxon>Endopterygota</taxon>
        <taxon>Hymenoptera</taxon>
        <taxon>Apocrita</taxon>
        <taxon>Proctotrupomorpha</taxon>
        <taxon>Chalcidoidea</taxon>
        <taxon>Aphelinidae</taxon>
        <taxon>Aphelininae</taxon>
        <taxon>Eretmocerus</taxon>
    </lineage>
</organism>
<keyword evidence="2" id="KW-1185">Reference proteome</keyword>
<accession>A0ACC2PH36</accession>
<proteinExistence type="predicted"/>
<dbReference type="Proteomes" id="UP001239111">
    <property type="component" value="Chromosome 1"/>
</dbReference>
<sequence length="688" mass="75278">MGAGDGPFAVLGGVDGWRSYSGVVVWCVVLCGSVLLNSTLLVPFIRRPGLRTISNRFVMNLIASNLLAIFVLTSLLITESCVASGLSFTTTPRSCAISEGATALVTTSSILSVLLIGIDQYLAVVDPLRYRTRIDKLKCGLLILAVWMAALLFAMLASLNPDPRTLCPAQVLDDQEEPESESPTDLNFQASFLLDAENATETANLEFDGVIFSLGNETSNPNALFSVGKIGVTYGLLYAVTYALLSYALPFLGICWMYARIYTAARNNFERTRRTGSRPVLSTASFSDEPMGHRTDASCEDFRRIPKISSLSSIDENSESCPSQVAAGQTDENVETTVKSAVIFTLGSSKVEVSKSRSASATPDDQDNAKDNSKSKVPIAELKAKFLNERDQAEPVESARSRFAEVADQRRKSSHDLMYEEMMLGHGKHPYDVADDVNSIRSPSVNFDLGDDLEDSKSESRSTHRRETSSSVGSQPLPIVTVTPPGHRTGSTSTLPRVPSVKSTHSYINNLKHKISNGSLFKYREETRAARISALVIVMGLICWTPYVYVLIMRNLPSSGGVGEAQQHNLSVDAKSLGFLVLATYISPLLFGYRSRRIKRELRKFFCFKKELSYKNNRSLMAKKVLRRRHSGGAGVLGQFVGVNENRWPKDKVQFCQVPDTALAVETCRSSFSSGASTQISSTSTEEC</sequence>
<protein>
    <submittedName>
        <fullName evidence="1">Uncharacterized protein</fullName>
    </submittedName>
</protein>
<evidence type="ECO:0000313" key="1">
    <source>
        <dbReference type="EMBL" id="KAJ8682900.1"/>
    </source>
</evidence>